<feature type="compositionally biased region" description="Basic and acidic residues" evidence="1">
    <location>
        <begin position="148"/>
        <end position="160"/>
    </location>
</feature>
<feature type="region of interest" description="Disordered" evidence="1">
    <location>
        <begin position="139"/>
        <end position="160"/>
    </location>
</feature>
<evidence type="ECO:0000313" key="3">
    <source>
        <dbReference type="Proteomes" id="UP001189429"/>
    </source>
</evidence>
<sequence length="160" mass="16639">MSMHLRRSARTSPGSVLDPAPWRAPSAGGGARGAAMGPRRRCKRSSWAAGSLCLHCFFWFLDVHGAAGVDVAAAVAHGRAEGCARGSSASSCSRCGRGRRCDPQRISAIHGAVGVDEAAAVVHGRAEVSARGVLREQRQPSVGAFAETARRNPSGEHLGE</sequence>
<dbReference type="Proteomes" id="UP001189429">
    <property type="component" value="Unassembled WGS sequence"/>
</dbReference>
<name>A0ABN9WWW2_9DINO</name>
<keyword evidence="3" id="KW-1185">Reference proteome</keyword>
<evidence type="ECO:0000313" key="2">
    <source>
        <dbReference type="EMBL" id="CAK0891374.1"/>
    </source>
</evidence>
<evidence type="ECO:0000256" key="1">
    <source>
        <dbReference type="SAM" id="MobiDB-lite"/>
    </source>
</evidence>
<reference evidence="2" key="1">
    <citation type="submission" date="2023-10" db="EMBL/GenBank/DDBJ databases">
        <authorList>
            <person name="Chen Y."/>
            <person name="Shah S."/>
            <person name="Dougan E. K."/>
            <person name="Thang M."/>
            <person name="Chan C."/>
        </authorList>
    </citation>
    <scope>NUCLEOTIDE SEQUENCE [LARGE SCALE GENOMIC DNA]</scope>
</reference>
<gene>
    <name evidence="2" type="ORF">PCOR1329_LOCUS71345</name>
</gene>
<dbReference type="EMBL" id="CAUYUJ010019466">
    <property type="protein sequence ID" value="CAK0891374.1"/>
    <property type="molecule type" value="Genomic_DNA"/>
</dbReference>
<feature type="non-terminal residue" evidence="2">
    <location>
        <position position="160"/>
    </location>
</feature>
<comment type="caution">
    <text evidence="2">The sequence shown here is derived from an EMBL/GenBank/DDBJ whole genome shotgun (WGS) entry which is preliminary data.</text>
</comment>
<accession>A0ABN9WWW2</accession>
<proteinExistence type="predicted"/>
<protein>
    <submittedName>
        <fullName evidence="2">Uncharacterized protein</fullName>
    </submittedName>
</protein>
<feature type="region of interest" description="Disordered" evidence="1">
    <location>
        <begin position="1"/>
        <end position="37"/>
    </location>
</feature>
<organism evidence="2 3">
    <name type="scientific">Prorocentrum cordatum</name>
    <dbReference type="NCBI Taxonomy" id="2364126"/>
    <lineage>
        <taxon>Eukaryota</taxon>
        <taxon>Sar</taxon>
        <taxon>Alveolata</taxon>
        <taxon>Dinophyceae</taxon>
        <taxon>Prorocentrales</taxon>
        <taxon>Prorocentraceae</taxon>
        <taxon>Prorocentrum</taxon>
    </lineage>
</organism>